<keyword evidence="2" id="KW-1185">Reference proteome</keyword>
<gene>
    <name evidence="1" type="ORF">SAMN04489711_109171</name>
</gene>
<dbReference type="AlphaFoldDB" id="A0A1I2F6X3"/>
<dbReference type="STRING" id="1177982.SAMN04489711_109171"/>
<evidence type="ECO:0000313" key="1">
    <source>
        <dbReference type="EMBL" id="SFF00729.1"/>
    </source>
</evidence>
<protein>
    <submittedName>
        <fullName evidence="1">Uncharacterized protein</fullName>
    </submittedName>
</protein>
<organism evidence="1 2">
    <name type="scientific">Paracidovorax wautersii</name>
    <dbReference type="NCBI Taxonomy" id="1177982"/>
    <lineage>
        <taxon>Bacteria</taxon>
        <taxon>Pseudomonadati</taxon>
        <taxon>Pseudomonadota</taxon>
        <taxon>Betaproteobacteria</taxon>
        <taxon>Burkholderiales</taxon>
        <taxon>Comamonadaceae</taxon>
        <taxon>Paracidovorax</taxon>
    </lineage>
</organism>
<dbReference type="EMBL" id="FONX01000009">
    <property type="protein sequence ID" value="SFF00729.1"/>
    <property type="molecule type" value="Genomic_DNA"/>
</dbReference>
<dbReference type="RefSeq" id="WP_092940178.1">
    <property type="nucleotide sequence ID" value="NZ_FONX01000009.1"/>
</dbReference>
<accession>A0A1I2F6X3</accession>
<evidence type="ECO:0000313" key="2">
    <source>
        <dbReference type="Proteomes" id="UP000199119"/>
    </source>
</evidence>
<dbReference type="Proteomes" id="UP000199119">
    <property type="component" value="Unassembled WGS sequence"/>
</dbReference>
<reference evidence="2" key="1">
    <citation type="submission" date="2016-10" db="EMBL/GenBank/DDBJ databases">
        <authorList>
            <person name="Varghese N."/>
            <person name="Submissions S."/>
        </authorList>
    </citation>
    <scope>NUCLEOTIDE SEQUENCE [LARGE SCALE GENOMIC DNA]</scope>
    <source>
        <strain evidence="2">DSM 27981</strain>
    </source>
</reference>
<dbReference type="OrthoDB" id="7027554at2"/>
<sequence length="227" mass="25651">MSRIGEYITEFAELLGDENKPRFKGIRNLSVGYGAAVAPEREHYSHARIVEAKSKPSSRPGKHLAKLEQMMGEDGIPKAEILDARDNVIHVIFGIKPDADEDTERLFQESKVDGVVTGLIGVDDTMHLHIRDFFDRDLKLIVKDDQLARDLLKLFKLGTVRLVARGTWIRTENGWSPEVNKCVVQSFQPLDDTPFSTILERVARIPGNGWNELQDPLATWDNIRGIH</sequence>
<name>A0A1I2F6X3_9BURK</name>
<proteinExistence type="predicted"/>